<keyword evidence="1" id="KW-0418">Kinase</keyword>
<sequence length="303" mass="33156">MTQSWLGIDIGGTSTRFQIMDSDRQWQGFDKIATRSWATADDALSTLAGLIQAAVAKQNIHGVMLGLPGILSRDRRQVLSLPFIQALDHQPIAQLLSEKIGIPVAMDKDVNHLMLWDLMELPQLPDNAVGIYPGTGLGNSLWLNGQFYHGHHGSSGELGHIPLLHSASAAAPLPCPCGNHGCVETVTSGHWLSNWAQQHVPDTAMAQLFSRHHAHPDLQAFVQRLAQVIAIEINILDPEYLILGGGVLGMNAFPLSSLREQIIRHLRPPATRDGLKIIFSKATDYTGCRGACYAAERHFRRAL</sequence>
<dbReference type="NCBIfam" id="NF007251">
    <property type="entry name" value="PRK09698.1"/>
    <property type="match status" value="1"/>
</dbReference>
<dbReference type="RefSeq" id="WP_267145248.1">
    <property type="nucleotide sequence ID" value="NZ_JAODIM010000042.1"/>
</dbReference>
<reference evidence="1" key="1">
    <citation type="submission" date="2022-09" db="EMBL/GenBank/DDBJ databases">
        <title>Winslowiella arboricola sp. nov., isolated from bleeding cankers on broadleaf hosts.</title>
        <authorList>
            <person name="Brady C."/>
            <person name="Kaur S."/>
            <person name="Crampton B."/>
            <person name="Maddock D."/>
            <person name="Arnold D."/>
            <person name="Denman S."/>
        </authorList>
    </citation>
    <scope>NUCLEOTIDE SEQUENCE</scope>
    <source>
        <strain evidence="1">BAC 15a-03b</strain>
    </source>
</reference>
<dbReference type="GO" id="GO:0008787">
    <property type="term" value="F:D-allose kinase activity"/>
    <property type="evidence" value="ECO:0007669"/>
    <property type="project" value="UniProtKB-EC"/>
</dbReference>
<dbReference type="EC" id="2.7.1.55" evidence="1"/>
<dbReference type="InterPro" id="IPR043129">
    <property type="entry name" value="ATPase_NBD"/>
</dbReference>
<evidence type="ECO:0000313" key="1">
    <source>
        <dbReference type="EMBL" id="MCU5779130.1"/>
    </source>
</evidence>
<dbReference type="AlphaFoldDB" id="A0A9J6PNZ3"/>
<comment type="caution">
    <text evidence="1">The sequence shown here is derived from an EMBL/GenBank/DDBJ whole genome shotgun (WGS) entry which is preliminary data.</text>
</comment>
<organism evidence="1 2">
    <name type="scientific">Winslowiella arboricola</name>
    <dbReference type="NCBI Taxonomy" id="2978220"/>
    <lineage>
        <taxon>Bacteria</taxon>
        <taxon>Pseudomonadati</taxon>
        <taxon>Pseudomonadota</taxon>
        <taxon>Gammaproteobacteria</taxon>
        <taxon>Enterobacterales</taxon>
        <taxon>Erwiniaceae</taxon>
        <taxon>Winslowiella</taxon>
    </lineage>
</organism>
<proteinExistence type="predicted"/>
<accession>A0A9J6PNZ3</accession>
<dbReference type="PANTHER" id="PTHR18964:SF174">
    <property type="entry name" value="D-ALLOSE KINASE-RELATED"/>
    <property type="match status" value="1"/>
</dbReference>
<gene>
    <name evidence="1" type="primary">alsK</name>
    <name evidence="1" type="ORF">N5923_16735</name>
</gene>
<dbReference type="PANTHER" id="PTHR18964">
    <property type="entry name" value="ROK (REPRESSOR, ORF, KINASE) FAMILY"/>
    <property type="match status" value="1"/>
</dbReference>
<evidence type="ECO:0000313" key="2">
    <source>
        <dbReference type="Proteomes" id="UP001064262"/>
    </source>
</evidence>
<protein>
    <submittedName>
        <fullName evidence="1">Allose kinase</fullName>
        <ecNumber evidence="1">2.7.1.55</ecNumber>
    </submittedName>
</protein>
<dbReference type="InterPro" id="IPR000600">
    <property type="entry name" value="ROK"/>
</dbReference>
<dbReference type="EMBL" id="JAODIM010000042">
    <property type="protein sequence ID" value="MCU5779130.1"/>
    <property type="molecule type" value="Genomic_DNA"/>
</dbReference>
<dbReference type="Pfam" id="PF00480">
    <property type="entry name" value="ROK"/>
    <property type="match status" value="1"/>
</dbReference>
<keyword evidence="1" id="KW-0808">Transferase</keyword>
<dbReference type="Proteomes" id="UP001064262">
    <property type="component" value="Unassembled WGS sequence"/>
</dbReference>
<dbReference type="Gene3D" id="3.30.420.40">
    <property type="match status" value="2"/>
</dbReference>
<dbReference type="CDD" id="cd24070">
    <property type="entry name" value="ASKHA_NBD_ROK_AlsK"/>
    <property type="match status" value="1"/>
</dbReference>
<dbReference type="SUPFAM" id="SSF53067">
    <property type="entry name" value="Actin-like ATPase domain"/>
    <property type="match status" value="1"/>
</dbReference>
<name>A0A9J6PNZ3_9GAMM</name>
<keyword evidence="2" id="KW-1185">Reference proteome</keyword>